<comment type="subunit">
    <text evidence="4">Monomer and homodimer; homodimerization is induced by binding of the substrate.</text>
</comment>
<evidence type="ECO:0000256" key="5">
    <source>
        <dbReference type="ARBA" id="ARBA00020167"/>
    </source>
</evidence>
<dbReference type="InterPro" id="IPR007863">
    <property type="entry name" value="Peptidase_M16_C"/>
</dbReference>
<keyword evidence="11" id="KW-0496">Mitochondrion</keyword>
<evidence type="ECO:0000256" key="9">
    <source>
        <dbReference type="ARBA" id="ARBA00022833"/>
    </source>
</evidence>
<evidence type="ECO:0000256" key="8">
    <source>
        <dbReference type="ARBA" id="ARBA00022801"/>
    </source>
</evidence>
<protein>
    <recommendedName>
        <fullName evidence="5">Presequence protease, mitochondrial</fullName>
    </recommendedName>
</protein>
<name>A0ABD0M5U7_9CAEN</name>
<dbReference type="GO" id="GO:0046872">
    <property type="term" value="F:metal ion binding"/>
    <property type="evidence" value="ECO:0007669"/>
    <property type="project" value="UniProtKB-KW"/>
</dbReference>
<dbReference type="Pfam" id="PF22516">
    <property type="entry name" value="PreP_C"/>
    <property type="match status" value="1"/>
</dbReference>
<evidence type="ECO:0000256" key="7">
    <source>
        <dbReference type="ARBA" id="ARBA00022723"/>
    </source>
</evidence>
<dbReference type="FunFam" id="3.30.830.10:FF:000009">
    <property type="entry name" value="Presequence protease, mitochondrial"/>
    <property type="match status" value="1"/>
</dbReference>
<dbReference type="PANTHER" id="PTHR43016">
    <property type="entry name" value="PRESEQUENCE PROTEASE"/>
    <property type="match status" value="1"/>
</dbReference>
<keyword evidence="8" id="KW-0378">Hydrolase</keyword>
<organism evidence="13 14">
    <name type="scientific">Batillaria attramentaria</name>
    <dbReference type="NCBI Taxonomy" id="370345"/>
    <lineage>
        <taxon>Eukaryota</taxon>
        <taxon>Metazoa</taxon>
        <taxon>Spiralia</taxon>
        <taxon>Lophotrochozoa</taxon>
        <taxon>Mollusca</taxon>
        <taxon>Gastropoda</taxon>
        <taxon>Caenogastropoda</taxon>
        <taxon>Sorbeoconcha</taxon>
        <taxon>Cerithioidea</taxon>
        <taxon>Batillariidae</taxon>
        <taxon>Batillaria</taxon>
    </lineage>
</organism>
<keyword evidence="7" id="KW-0479">Metal-binding</keyword>
<dbReference type="SUPFAM" id="SSF63411">
    <property type="entry name" value="LuxS/MPP-like metallohydrolase"/>
    <property type="match status" value="4"/>
</dbReference>
<dbReference type="Proteomes" id="UP001519460">
    <property type="component" value="Unassembled WGS sequence"/>
</dbReference>
<evidence type="ECO:0000313" key="13">
    <source>
        <dbReference type="EMBL" id="KAK7507320.1"/>
    </source>
</evidence>
<comment type="cofactor">
    <cofactor evidence="1">
        <name>Zn(2+)</name>
        <dbReference type="ChEBI" id="CHEBI:29105"/>
    </cofactor>
</comment>
<dbReference type="InterPro" id="IPR011249">
    <property type="entry name" value="Metalloenz_LuxS/M16"/>
</dbReference>
<keyword evidence="10" id="KW-0482">Metalloprotease</keyword>
<feature type="domain" description="Peptidase M16C associated" evidence="12">
    <location>
        <begin position="503"/>
        <end position="750"/>
    </location>
</feature>
<evidence type="ECO:0000256" key="3">
    <source>
        <dbReference type="ARBA" id="ARBA00007575"/>
    </source>
</evidence>
<evidence type="ECO:0000256" key="10">
    <source>
        <dbReference type="ARBA" id="ARBA00023049"/>
    </source>
</evidence>
<evidence type="ECO:0000313" key="14">
    <source>
        <dbReference type="Proteomes" id="UP001519460"/>
    </source>
</evidence>
<keyword evidence="6" id="KW-0645">Protease</keyword>
<dbReference type="AlphaFoldDB" id="A0ABD0M5U7"/>
<sequence length="1008" mass="112875">MAMVFARSGCSGFLRNCYIVSNRLSVRQASSKARDAARAFKPGDTIKGYTVKKVVEVPDFYMTSVMLEHDKTGAQHLHAAREDEDNAFSVMFRTTPMDSTGVPHILEHTVLCGSQQFPVRDPFFKMLSRSLATFMNALTAYDWTMYPFSTQNPQDFRNLMSVYLDAVFKPLLRELDFCQEGWRLEHEDPRNPASPLVFKGVVYNEMKGVFSSSDNIYATAALNQLLPSHTYGVCYGGDPQHIPDLTWQQLKDFHATHYHPSNAKFFTYGNFPLVEHLDYINSYLQNFDRISANTLVPSEPRWSSPRRHHITCPPDPMAPDPEKQTTVSATFLLSDITDVFEHFTMQVVCNLLTDGETAPFYSSLLASNIGSDYAPITGYQGNTKEGSYSVGLQGIKESDVDKVTKIIDQTFDQVLKDGFDQTRIDALLHRIELGQKHQTNNFGFHMAIGLASNWNHEGDPVKLIQVGEHVQRFRQELAKNPHFLQDKVQQYFKNNPHRLTLTMAPDPKYLAKQTTEEKERLSKKVAGLTDADRERIKQRGLELLEKQMATEDLSCLPSLKVSDIDRKIKPEVVEKTSCSGVPVQCSKQPTNGVTYVRMMSSLQNLPSDLMPLVPLFCSVITSIGAGGHDYRWMSLQQELYTGGMSAGSHVACHHTDPNIMQQALRFSSYCLERNLGKMLELWGLIFNSPDFEDKDRLTTLIRMSASDLASSVPHAGHNYAMTHSASSLTPAAALGEMFGGMSQVSLMKKVAESSDLSEVVKKLQQIASLVLTKDNLRVSVNATPEAMPDAVKQIESFVANLPGQPQKAEAYSQGKETTSTPCAVQFELPFSVNYVGRSFPTVPFTHPDRPVLSVLAKLLSRMFLHREIREKGGAYGSGAVSGDGVFSFFSYRDPHSTQTLQAFEDSVRWAADGKFTQEDLDQAKISVFQMADKPVTPGNQGSRLFTDNITDELRQTFRDHLFAVSKDDIIRVTKKYLADASRPNGTCCLGPANQVFQQDSKWKVIKEQ</sequence>
<comment type="caution">
    <text evidence="13">The sequence shown here is derived from an EMBL/GenBank/DDBJ whole genome shotgun (WGS) entry which is preliminary data.</text>
</comment>
<reference evidence="13 14" key="1">
    <citation type="journal article" date="2023" name="Sci. Data">
        <title>Genome assembly of the Korean intertidal mud-creeper Batillaria attramentaria.</title>
        <authorList>
            <person name="Patra A.K."/>
            <person name="Ho P.T."/>
            <person name="Jun S."/>
            <person name="Lee S.J."/>
            <person name="Kim Y."/>
            <person name="Won Y.J."/>
        </authorList>
    </citation>
    <scope>NUCLEOTIDE SEQUENCE [LARGE SCALE GENOMIC DNA]</scope>
    <source>
        <strain evidence="13">Wonlab-2016</strain>
    </source>
</reference>
<dbReference type="InterPro" id="IPR011765">
    <property type="entry name" value="Pept_M16_N"/>
</dbReference>
<dbReference type="SMART" id="SM01264">
    <property type="entry name" value="M16C_associated"/>
    <property type="match status" value="1"/>
</dbReference>
<comment type="subcellular location">
    <subcellularLocation>
        <location evidence="2">Mitochondrion matrix</location>
    </subcellularLocation>
</comment>
<proteinExistence type="inferred from homology"/>
<evidence type="ECO:0000256" key="11">
    <source>
        <dbReference type="ARBA" id="ARBA00023128"/>
    </source>
</evidence>
<evidence type="ECO:0000256" key="4">
    <source>
        <dbReference type="ARBA" id="ARBA00011853"/>
    </source>
</evidence>
<dbReference type="Pfam" id="PF00675">
    <property type="entry name" value="Peptidase_M16"/>
    <property type="match status" value="1"/>
</dbReference>
<dbReference type="InterPro" id="IPR013578">
    <property type="entry name" value="Peptidase_M16C_assoc"/>
</dbReference>
<comment type="similarity">
    <text evidence="3">Belongs to the peptidase M16 family. PreP subfamily.</text>
</comment>
<dbReference type="GO" id="GO:0005759">
    <property type="term" value="C:mitochondrial matrix"/>
    <property type="evidence" value="ECO:0007669"/>
    <property type="project" value="UniProtKB-SubCell"/>
</dbReference>
<dbReference type="EMBL" id="JACVVK020000004">
    <property type="protein sequence ID" value="KAK7507320.1"/>
    <property type="molecule type" value="Genomic_DNA"/>
</dbReference>
<evidence type="ECO:0000259" key="12">
    <source>
        <dbReference type="SMART" id="SM01264"/>
    </source>
</evidence>
<dbReference type="FunFam" id="3.30.830.10:FF:000011">
    <property type="entry name" value="Presequence protease, mitochondrial"/>
    <property type="match status" value="1"/>
</dbReference>
<evidence type="ECO:0000256" key="6">
    <source>
        <dbReference type="ARBA" id="ARBA00022670"/>
    </source>
</evidence>
<dbReference type="Pfam" id="PF08367">
    <property type="entry name" value="M16C_assoc"/>
    <property type="match status" value="1"/>
</dbReference>
<gene>
    <name evidence="13" type="ORF">BaRGS_00001255</name>
</gene>
<dbReference type="GO" id="GO:0006508">
    <property type="term" value="P:proteolysis"/>
    <property type="evidence" value="ECO:0007669"/>
    <property type="project" value="UniProtKB-KW"/>
</dbReference>
<dbReference type="InterPro" id="IPR055130">
    <property type="entry name" value="PreP_C"/>
</dbReference>
<dbReference type="GO" id="GO:0008237">
    <property type="term" value="F:metallopeptidase activity"/>
    <property type="evidence" value="ECO:0007669"/>
    <property type="project" value="UniProtKB-KW"/>
</dbReference>
<dbReference type="Pfam" id="PF05193">
    <property type="entry name" value="Peptidase_M16_C"/>
    <property type="match status" value="1"/>
</dbReference>
<keyword evidence="14" id="KW-1185">Reference proteome</keyword>
<dbReference type="Gene3D" id="3.30.830.10">
    <property type="entry name" value="Metalloenzyme, LuxS/M16 peptidase-like"/>
    <property type="match status" value="4"/>
</dbReference>
<dbReference type="FunFam" id="3.30.830.10:FF:000020">
    <property type="entry name" value="Mitochondrial presequence protease"/>
    <property type="match status" value="1"/>
</dbReference>
<evidence type="ECO:0000256" key="1">
    <source>
        <dbReference type="ARBA" id="ARBA00001947"/>
    </source>
</evidence>
<evidence type="ECO:0000256" key="2">
    <source>
        <dbReference type="ARBA" id="ARBA00004305"/>
    </source>
</evidence>
<accession>A0ABD0M5U7</accession>
<dbReference type="PANTHER" id="PTHR43016:SF13">
    <property type="entry name" value="PRESEQUENCE PROTEASE, MITOCHONDRIAL"/>
    <property type="match status" value="1"/>
</dbReference>
<keyword evidence="9" id="KW-0862">Zinc</keyword>